<proteinExistence type="predicted"/>
<keyword evidence="2" id="KW-1185">Reference proteome</keyword>
<comment type="caution">
    <text evidence="1">The sequence shown here is derived from an EMBL/GenBank/DDBJ whole genome shotgun (WGS) entry which is preliminary data.</text>
</comment>
<dbReference type="Proteomes" id="UP000654075">
    <property type="component" value="Unassembled WGS sequence"/>
</dbReference>
<sequence>MLASQVVYSAGCCRSANSCSLAFVSAFRGCALVAAIDLRWHCDDNSISLGFGSVTAKRAPLGNGRFRTPLPPQCLQRCRYEVLTFLDAAAVVDTRFLAVFLLWSYRSSCCVADLILGPMLPFDVAVSRLI</sequence>
<reference evidence="1" key="1">
    <citation type="submission" date="2021-02" db="EMBL/GenBank/DDBJ databases">
        <authorList>
            <person name="Dougan E. K."/>
            <person name="Rhodes N."/>
            <person name="Thang M."/>
            <person name="Chan C."/>
        </authorList>
    </citation>
    <scope>NUCLEOTIDE SEQUENCE</scope>
</reference>
<organism evidence="1 2">
    <name type="scientific">Polarella glacialis</name>
    <name type="common">Dinoflagellate</name>
    <dbReference type="NCBI Taxonomy" id="89957"/>
    <lineage>
        <taxon>Eukaryota</taxon>
        <taxon>Sar</taxon>
        <taxon>Alveolata</taxon>
        <taxon>Dinophyceae</taxon>
        <taxon>Suessiales</taxon>
        <taxon>Suessiaceae</taxon>
        <taxon>Polarella</taxon>
    </lineage>
</organism>
<accession>A0A813D3U2</accession>
<evidence type="ECO:0000313" key="1">
    <source>
        <dbReference type="EMBL" id="CAE8583058.1"/>
    </source>
</evidence>
<name>A0A813D3U2_POLGL</name>
<evidence type="ECO:0000313" key="2">
    <source>
        <dbReference type="Proteomes" id="UP000654075"/>
    </source>
</evidence>
<protein>
    <submittedName>
        <fullName evidence="1">Uncharacterized protein</fullName>
    </submittedName>
</protein>
<dbReference type="AlphaFoldDB" id="A0A813D3U2"/>
<dbReference type="EMBL" id="CAJNNV010000591">
    <property type="protein sequence ID" value="CAE8583058.1"/>
    <property type="molecule type" value="Genomic_DNA"/>
</dbReference>
<gene>
    <name evidence="1" type="ORF">PGLA1383_LOCUS2046</name>
</gene>